<keyword evidence="5" id="KW-1185">Reference proteome</keyword>
<dbReference type="OrthoDB" id="3257643at2759"/>
<reference evidence="4" key="1">
    <citation type="submission" date="2020-04" db="EMBL/GenBank/DDBJ databases">
        <title>Analysis of mating type loci in Filobasidium floriforme.</title>
        <authorList>
            <person name="Nowrousian M."/>
        </authorList>
    </citation>
    <scope>NUCLEOTIDE SEQUENCE</scope>
    <source>
        <strain evidence="4">CBS 6242</strain>
    </source>
</reference>
<dbReference type="InterPro" id="IPR046347">
    <property type="entry name" value="bZIP_sf"/>
</dbReference>
<evidence type="ECO:0000313" key="5">
    <source>
        <dbReference type="Proteomes" id="UP000812966"/>
    </source>
</evidence>
<dbReference type="PROSITE" id="PS00036">
    <property type="entry name" value="BZIP_BASIC"/>
    <property type="match status" value="1"/>
</dbReference>
<comment type="caution">
    <text evidence="4">The sequence shown here is derived from an EMBL/GenBank/DDBJ whole genome shotgun (WGS) entry which is preliminary data.</text>
</comment>
<dbReference type="AlphaFoldDB" id="A0A8K0JGV9"/>
<dbReference type="EMBL" id="JABELV010000153">
    <property type="protein sequence ID" value="KAG7529366.1"/>
    <property type="molecule type" value="Genomic_DNA"/>
</dbReference>
<feature type="compositionally biased region" description="Basic residues" evidence="2">
    <location>
        <begin position="71"/>
        <end position="83"/>
    </location>
</feature>
<dbReference type="CDD" id="cd14688">
    <property type="entry name" value="bZIP_YAP"/>
    <property type="match status" value="1"/>
</dbReference>
<feature type="compositionally biased region" description="Low complexity" evidence="2">
    <location>
        <begin position="199"/>
        <end position="234"/>
    </location>
</feature>
<feature type="domain" description="BZIP" evidence="3">
    <location>
        <begin position="69"/>
        <end position="82"/>
    </location>
</feature>
<gene>
    <name evidence="4" type="ORF">FFLO_05718</name>
</gene>
<evidence type="ECO:0000256" key="2">
    <source>
        <dbReference type="SAM" id="MobiDB-lite"/>
    </source>
</evidence>
<proteinExistence type="predicted"/>
<evidence type="ECO:0000313" key="4">
    <source>
        <dbReference type="EMBL" id="KAG7529366.1"/>
    </source>
</evidence>
<keyword evidence="1" id="KW-0175">Coiled coil</keyword>
<feature type="compositionally biased region" description="Gly residues" evidence="2">
    <location>
        <begin position="27"/>
        <end position="39"/>
    </location>
</feature>
<dbReference type="InterPro" id="IPR004827">
    <property type="entry name" value="bZIP"/>
</dbReference>
<dbReference type="GO" id="GO:0003700">
    <property type="term" value="F:DNA-binding transcription factor activity"/>
    <property type="evidence" value="ECO:0007669"/>
    <property type="project" value="InterPro"/>
</dbReference>
<protein>
    <recommendedName>
        <fullName evidence="3">BZIP domain-containing protein</fullName>
    </recommendedName>
</protein>
<feature type="region of interest" description="Disordered" evidence="2">
    <location>
        <begin position="105"/>
        <end position="149"/>
    </location>
</feature>
<dbReference type="SUPFAM" id="SSF57959">
    <property type="entry name" value="Leucine zipper domain"/>
    <property type="match status" value="1"/>
</dbReference>
<name>A0A8K0JGV9_9TREE</name>
<dbReference type="Proteomes" id="UP000812966">
    <property type="component" value="Unassembled WGS sequence"/>
</dbReference>
<feature type="compositionally biased region" description="Polar residues" evidence="2">
    <location>
        <begin position="235"/>
        <end position="252"/>
    </location>
</feature>
<feature type="coiled-coil region" evidence="1">
    <location>
        <begin position="159"/>
        <end position="186"/>
    </location>
</feature>
<feature type="compositionally biased region" description="Low complexity" evidence="2">
    <location>
        <begin position="116"/>
        <end position="149"/>
    </location>
</feature>
<organism evidence="4 5">
    <name type="scientific">Filobasidium floriforme</name>
    <dbReference type="NCBI Taxonomy" id="5210"/>
    <lineage>
        <taxon>Eukaryota</taxon>
        <taxon>Fungi</taxon>
        <taxon>Dikarya</taxon>
        <taxon>Basidiomycota</taxon>
        <taxon>Agaricomycotina</taxon>
        <taxon>Tremellomycetes</taxon>
        <taxon>Filobasidiales</taxon>
        <taxon>Filobasidiaceae</taxon>
        <taxon>Filobasidium</taxon>
    </lineage>
</organism>
<sequence>MLHSAYNGPPYHPGPNTHHGQQLGMGMDMGMGMGMGLGAGMSQTPGPATGGGGRGKAGQEGVDSDHDNRTRNAKAQKRHREKRKALMKDLEDKVTFLQRQVLSMRGPGSAVPEPYPGSSSAPGSAYPFYPATGGPAQNQQQQQIQPGNNGMVHMTVSEHRQLTHQNSFLQEEVARLRLENEALRSRLNEGVGRGGGDMGARFEGDQQQQQQGNAGYPQQNQGQVGSSQQQQSQQPTTGRSKLEGSPSQQQAQPMDETAGSFETGGAGAGAPGTGAYSLNAYAGET</sequence>
<feature type="region of interest" description="Disordered" evidence="2">
    <location>
        <begin position="187"/>
        <end position="285"/>
    </location>
</feature>
<feature type="region of interest" description="Disordered" evidence="2">
    <location>
        <begin position="1"/>
        <end position="87"/>
    </location>
</feature>
<feature type="compositionally biased region" description="Gly residues" evidence="2">
    <location>
        <begin position="48"/>
        <end position="58"/>
    </location>
</feature>
<evidence type="ECO:0000259" key="3">
    <source>
        <dbReference type="PROSITE" id="PS00036"/>
    </source>
</evidence>
<feature type="compositionally biased region" description="Gly residues" evidence="2">
    <location>
        <begin position="262"/>
        <end position="272"/>
    </location>
</feature>
<accession>A0A8K0JGV9</accession>
<evidence type="ECO:0000256" key="1">
    <source>
        <dbReference type="SAM" id="Coils"/>
    </source>
</evidence>